<dbReference type="EMBL" id="CM023472">
    <property type="protein sequence ID" value="KAH7959401.1"/>
    <property type="molecule type" value="Genomic_DNA"/>
</dbReference>
<organism evidence="1 2">
    <name type="scientific">Dermacentor silvarum</name>
    <name type="common">Tick</name>
    <dbReference type="NCBI Taxonomy" id="543639"/>
    <lineage>
        <taxon>Eukaryota</taxon>
        <taxon>Metazoa</taxon>
        <taxon>Ecdysozoa</taxon>
        <taxon>Arthropoda</taxon>
        <taxon>Chelicerata</taxon>
        <taxon>Arachnida</taxon>
        <taxon>Acari</taxon>
        <taxon>Parasitiformes</taxon>
        <taxon>Ixodida</taxon>
        <taxon>Ixodoidea</taxon>
        <taxon>Ixodidae</taxon>
        <taxon>Rhipicephalinae</taxon>
        <taxon>Dermacentor</taxon>
    </lineage>
</organism>
<protein>
    <submittedName>
        <fullName evidence="1">Uncharacterized protein</fullName>
    </submittedName>
</protein>
<proteinExistence type="predicted"/>
<name>A0ACB8D4V8_DERSI</name>
<evidence type="ECO:0000313" key="1">
    <source>
        <dbReference type="EMBL" id="KAH7959401.1"/>
    </source>
</evidence>
<comment type="caution">
    <text evidence="1">The sequence shown here is derived from an EMBL/GenBank/DDBJ whole genome shotgun (WGS) entry which is preliminary data.</text>
</comment>
<gene>
    <name evidence="1" type="ORF">HPB49_010874</name>
</gene>
<sequence length="88" mass="9952">MPSCAELAKEIATLRAEMKSMQESLSMFNGLYESVKVQNETILKENKLLKDENAKLSQRLMSLEQYSRLNNVEVKGIPVTEECGITDI</sequence>
<evidence type="ECO:0000313" key="2">
    <source>
        <dbReference type="Proteomes" id="UP000821865"/>
    </source>
</evidence>
<accession>A0ACB8D4V8</accession>
<dbReference type="Proteomes" id="UP000821865">
    <property type="component" value="Chromosome 3"/>
</dbReference>
<keyword evidence="2" id="KW-1185">Reference proteome</keyword>
<reference evidence="1" key="1">
    <citation type="submission" date="2020-05" db="EMBL/GenBank/DDBJ databases">
        <title>Large-scale comparative analyses of tick genomes elucidate their genetic diversity and vector capacities.</title>
        <authorList>
            <person name="Jia N."/>
            <person name="Wang J."/>
            <person name="Shi W."/>
            <person name="Du L."/>
            <person name="Sun Y."/>
            <person name="Zhan W."/>
            <person name="Jiang J."/>
            <person name="Wang Q."/>
            <person name="Zhang B."/>
            <person name="Ji P."/>
            <person name="Sakyi L.B."/>
            <person name="Cui X."/>
            <person name="Yuan T."/>
            <person name="Jiang B."/>
            <person name="Yang W."/>
            <person name="Lam T.T.-Y."/>
            <person name="Chang Q."/>
            <person name="Ding S."/>
            <person name="Wang X."/>
            <person name="Zhu J."/>
            <person name="Ruan X."/>
            <person name="Zhao L."/>
            <person name="Wei J."/>
            <person name="Que T."/>
            <person name="Du C."/>
            <person name="Cheng J."/>
            <person name="Dai P."/>
            <person name="Han X."/>
            <person name="Huang E."/>
            <person name="Gao Y."/>
            <person name="Liu J."/>
            <person name="Shao H."/>
            <person name="Ye R."/>
            <person name="Li L."/>
            <person name="Wei W."/>
            <person name="Wang X."/>
            <person name="Wang C."/>
            <person name="Yang T."/>
            <person name="Huo Q."/>
            <person name="Li W."/>
            <person name="Guo W."/>
            <person name="Chen H."/>
            <person name="Zhou L."/>
            <person name="Ni X."/>
            <person name="Tian J."/>
            <person name="Zhou Y."/>
            <person name="Sheng Y."/>
            <person name="Liu T."/>
            <person name="Pan Y."/>
            <person name="Xia L."/>
            <person name="Li J."/>
            <person name="Zhao F."/>
            <person name="Cao W."/>
        </authorList>
    </citation>
    <scope>NUCLEOTIDE SEQUENCE</scope>
    <source>
        <strain evidence="1">Dsil-2018</strain>
    </source>
</reference>